<dbReference type="InterPro" id="IPR007492">
    <property type="entry name" value="LytTR_DNA-bd_dom"/>
</dbReference>
<dbReference type="AlphaFoldDB" id="A0A9D2DQY6"/>
<dbReference type="Pfam" id="PF00072">
    <property type="entry name" value="Response_reg"/>
    <property type="match status" value="1"/>
</dbReference>
<dbReference type="PANTHER" id="PTHR37299:SF1">
    <property type="entry name" value="STAGE 0 SPORULATION PROTEIN A HOMOLOG"/>
    <property type="match status" value="1"/>
</dbReference>
<dbReference type="InterPro" id="IPR011006">
    <property type="entry name" value="CheY-like_superfamily"/>
</dbReference>
<dbReference type="GO" id="GO:0000156">
    <property type="term" value="F:phosphorelay response regulator activity"/>
    <property type="evidence" value="ECO:0007669"/>
    <property type="project" value="InterPro"/>
</dbReference>
<proteinExistence type="predicted"/>
<reference evidence="6" key="1">
    <citation type="journal article" date="2021" name="PeerJ">
        <title>Extensive microbial diversity within the chicken gut microbiome revealed by metagenomics and culture.</title>
        <authorList>
            <person name="Gilroy R."/>
            <person name="Ravi A."/>
            <person name="Getino M."/>
            <person name="Pursley I."/>
            <person name="Horton D.L."/>
            <person name="Alikhan N.F."/>
            <person name="Baker D."/>
            <person name="Gharbi K."/>
            <person name="Hall N."/>
            <person name="Watson M."/>
            <person name="Adriaenssens E.M."/>
            <person name="Foster-Nyarko E."/>
            <person name="Jarju S."/>
            <person name="Secka A."/>
            <person name="Antonio M."/>
            <person name="Oren A."/>
            <person name="Chaudhuri R.R."/>
            <person name="La Ragione R."/>
            <person name="Hildebrand F."/>
            <person name="Pallen M.J."/>
        </authorList>
    </citation>
    <scope>NUCLEOTIDE SEQUENCE</scope>
    <source>
        <strain evidence="6">14324</strain>
    </source>
</reference>
<evidence type="ECO:0000256" key="1">
    <source>
        <dbReference type="ARBA" id="ARBA00018672"/>
    </source>
</evidence>
<organism evidence="6 7">
    <name type="scientific">Candidatus Blautia faecigallinarum</name>
    <dbReference type="NCBI Taxonomy" id="2838488"/>
    <lineage>
        <taxon>Bacteria</taxon>
        <taxon>Bacillati</taxon>
        <taxon>Bacillota</taxon>
        <taxon>Clostridia</taxon>
        <taxon>Lachnospirales</taxon>
        <taxon>Lachnospiraceae</taxon>
        <taxon>Blautia</taxon>
    </lineage>
</organism>
<evidence type="ECO:0000259" key="5">
    <source>
        <dbReference type="PROSITE" id="PS50930"/>
    </source>
</evidence>
<keyword evidence="3" id="KW-0597">Phosphoprotein</keyword>
<keyword evidence="6" id="KW-0238">DNA-binding</keyword>
<feature type="modified residue" description="4-aspartylphosphate" evidence="3">
    <location>
        <position position="59"/>
    </location>
</feature>
<evidence type="ECO:0000256" key="2">
    <source>
        <dbReference type="ARBA" id="ARBA00024867"/>
    </source>
</evidence>
<dbReference type="PROSITE" id="PS50110">
    <property type="entry name" value="RESPONSE_REGULATORY"/>
    <property type="match status" value="1"/>
</dbReference>
<comment type="caution">
    <text evidence="6">The sequence shown here is derived from an EMBL/GenBank/DDBJ whole genome shotgun (WGS) entry which is preliminary data.</text>
</comment>
<accession>A0A9D2DQY6</accession>
<evidence type="ECO:0000259" key="4">
    <source>
        <dbReference type="PROSITE" id="PS50110"/>
    </source>
</evidence>
<dbReference type="Gene3D" id="3.40.50.2300">
    <property type="match status" value="1"/>
</dbReference>
<dbReference type="InterPro" id="IPR046947">
    <property type="entry name" value="LytR-like"/>
</dbReference>
<dbReference type="Gene3D" id="2.40.50.1020">
    <property type="entry name" value="LytTr DNA-binding domain"/>
    <property type="match status" value="1"/>
</dbReference>
<sequence>MLRIGICDDETAARDQLRFGLEKILHEDREKIVYEFSSGRSAASWLKNHPGEIDLLFLDVEMQPPNGMETARQIRSFDREILIVFVTGYKDYVFEGYEVGALDYVIKPPEPEKLRQILERAGESLGKKTDKMFLCKNTEGTYRMPLAQISCFYSDRRKVVLVYGDREYAFYGKLDDIQEQAGSRFVRIHQRYLVNADRVEHIGKDSVLAGGRAYPVSRSMKNEAMAAFARAMLEEKNR</sequence>
<dbReference type="Proteomes" id="UP000824041">
    <property type="component" value="Unassembled WGS sequence"/>
</dbReference>
<reference evidence="6" key="2">
    <citation type="submission" date="2021-04" db="EMBL/GenBank/DDBJ databases">
        <authorList>
            <person name="Gilroy R."/>
        </authorList>
    </citation>
    <scope>NUCLEOTIDE SEQUENCE</scope>
    <source>
        <strain evidence="6">14324</strain>
    </source>
</reference>
<evidence type="ECO:0000313" key="6">
    <source>
        <dbReference type="EMBL" id="HIZ21453.1"/>
    </source>
</evidence>
<dbReference type="InterPro" id="IPR001789">
    <property type="entry name" value="Sig_transdc_resp-reg_receiver"/>
</dbReference>
<comment type="function">
    <text evidence="2">May play the central regulatory role in sporulation. It may be an element of the effector pathway responsible for the activation of sporulation genes in response to nutritional stress. Spo0A may act in concert with spo0H (a sigma factor) to control the expression of some genes that are critical to the sporulation process.</text>
</comment>
<dbReference type="SUPFAM" id="SSF52172">
    <property type="entry name" value="CheY-like"/>
    <property type="match status" value="1"/>
</dbReference>
<dbReference type="PANTHER" id="PTHR37299">
    <property type="entry name" value="TRANSCRIPTIONAL REGULATOR-RELATED"/>
    <property type="match status" value="1"/>
</dbReference>
<dbReference type="Pfam" id="PF04397">
    <property type="entry name" value="LytTR"/>
    <property type="match status" value="1"/>
</dbReference>
<evidence type="ECO:0000313" key="7">
    <source>
        <dbReference type="Proteomes" id="UP000824041"/>
    </source>
</evidence>
<dbReference type="SMART" id="SM00448">
    <property type="entry name" value="REC"/>
    <property type="match status" value="1"/>
</dbReference>
<evidence type="ECO:0000256" key="3">
    <source>
        <dbReference type="PROSITE-ProRule" id="PRU00169"/>
    </source>
</evidence>
<dbReference type="SMART" id="SM00850">
    <property type="entry name" value="LytTR"/>
    <property type="match status" value="1"/>
</dbReference>
<dbReference type="GO" id="GO:0003677">
    <property type="term" value="F:DNA binding"/>
    <property type="evidence" value="ECO:0007669"/>
    <property type="project" value="UniProtKB-KW"/>
</dbReference>
<gene>
    <name evidence="6" type="ORF">IAA21_01465</name>
</gene>
<feature type="domain" description="HTH LytTR-type" evidence="5">
    <location>
        <begin position="133"/>
        <end position="234"/>
    </location>
</feature>
<feature type="domain" description="Response regulatory" evidence="4">
    <location>
        <begin position="3"/>
        <end position="122"/>
    </location>
</feature>
<protein>
    <recommendedName>
        <fullName evidence="1">Stage 0 sporulation protein A homolog</fullName>
    </recommendedName>
</protein>
<dbReference type="PROSITE" id="PS50930">
    <property type="entry name" value="HTH_LYTTR"/>
    <property type="match status" value="1"/>
</dbReference>
<dbReference type="EMBL" id="DXBU01000017">
    <property type="protein sequence ID" value="HIZ21453.1"/>
    <property type="molecule type" value="Genomic_DNA"/>
</dbReference>
<name>A0A9D2DQY6_9FIRM</name>